<dbReference type="InterPro" id="IPR026444">
    <property type="entry name" value="Secre_tail"/>
</dbReference>
<evidence type="ECO:0000313" key="3">
    <source>
        <dbReference type="EMBL" id="SOD20235.1"/>
    </source>
</evidence>
<proteinExistence type="predicted"/>
<reference evidence="4" key="1">
    <citation type="submission" date="2017-09" db="EMBL/GenBank/DDBJ databases">
        <authorList>
            <person name="Varghese N."/>
            <person name="Submissions S."/>
        </authorList>
    </citation>
    <scope>NUCLEOTIDE SEQUENCE [LARGE SCALE GENOMIC DNA]</scope>
    <source>
        <strain evidence="4">CGMCC 1.12803</strain>
    </source>
</reference>
<protein>
    <recommendedName>
        <fullName evidence="2">Secretion system C-terminal sorting domain-containing protein</fullName>
    </recommendedName>
</protein>
<dbReference type="OrthoDB" id="9792152at2"/>
<sequence>MKKRLLLLLAMGLGFGAHAQLVGGTVYPINGTDNVSPRTFASLRSAVTYVNTAGLSGTGQAILEFTAPYANEAVASPIIINALPGASATLGLTIRPATGMTVSLTANLSGQRLIDLNDADYVTLDGRPGGVGTSSAFTLENTNTTNTGGTSVVRLINDAQFNKLSYLTFKTAAAVNTLSGAVLLSTSAAGTTGNTDNSISHNTFTFASTYVVANAPGIQIASAGTAARPNNRTQVLNNNFEYWGGRGAILANDGAAWQINNNHFYNTFATQPLVADGNNGFAAIYLAGSTGGHTIDGNFIGGKAANAGGAKMDITAQNVQFIYVSSTSTAAKTTVQNNTIANINASTPTNGITSYFRVIYTPGSQIVDILNNTIGSASTANSLVMTRNATANGTYPMILLDNTGDTPSNVKNNTIANLQFNDLAGGNNFFYGILANAGTGGKIIDGNTITKLKLSGALSVATMIINSVDGEITNNNIGSQTLTNDIVVETTRTGTSSAVYSTGDYATKITGNQIGGFSVKTTLATAASSNFYGIYAVNSLSAGTLKTVENNLVGGTVANSLQTIPGGGAGTAQVGIAGIFTNGSINRNNTVRNITADETGTLVGIQFGSTVSGNIESNTIENLTLNGQASSSYVAGLTLNAVGGTTPIIDNTISGIKSSNAVALSSVGIKHVMGIYGNGSGALSSNKISNLEATGAGATSVYGIVSRSGNVLKNRIYDLKSSNATVGASIGGIALTATSSTTASFTVSNNVINVNYSGDVPAYGILAEFAGTGTDPALTIRAFYNTILLEGTASGSAISSAIYRTSDSPLDVKNNLFFNNRSGGSGIHSLYGATTTAPAWVSNYNFLATPAGNSNVGNWNGTAQDFAAWKASQSGQDANSVNNMTLTPSTLFNTTLGATDFLRTTVAHNQKVAGKGTTVSVTDDILGATRAATPSMGAFEEELILPLAGGTVYQINGTDSGNGATRTFASLRSASVFANTYGLTGTGQAVLEFTAPYTNETIGATSITFNALANASATLGLTIRPATGMSVSLTASLAALPLIDLNDADYITLDGRPGGVGTTGAFIVQNTNTNAASSTIRMINDAQFNKLTYLDIRLASVSNATTAAVLLSTSASGTTGNTDNNISYNTFSMPASGYTAGATQTTQILSAGTAARPNHNTSILNNNFAHWGGLGAVYSTSGNNWQINNNHFYSTLAVKGSGSVQSGAINLSNSDGHTIDGNFFGGQAANAGGSKMGIDAYNWSFISVNGTSTAAKTTIQNNTFANMDAGTPSGSTAANFRAIYTLGNQMVDVLNNTIGSASTANSLVMNKNTTNTGLYYFIQTDNTGDVATNIKNNTFANLRFNGLGGASLSNIYGIYANVGTGGKMIDNNTFSKITATGTLNEFRLIYTNVLSEITNNKIGSQSSTADIVVESTRQNPFYGIGASGDFASKITGNQIGGISRKVTLATSGNGGAFYLYNISGSTTTATLKTVENNIIGGTVANSIQTIAGGGAGQENIALEGLYGSAAIIRNNTVRNMTLNTDGYIIGIDPSGSVAGSLVENNTIENLTSNAQSNNGFVSGILTSGTSNINSNTISGLKSSNAVTFSTANKHVTGINHAGSGTVSGNRVYNLEATGAGATLVYGIVARPSSILKNRVYDLKSSNATTGASIGGIALNPISSSTGSYTLANNVVNVNYSGDVPVYGILAEFTNGGTDPALAVNASYNTILLEGTASGSAISSAIYRTSNGALDLKNNLLFNNLSGGSGIHSLYGATTTAPAWVSNYNFLATAAANTNVGNWNGTAQNFAAWKASQSGQDANSVNDMAQTPSAFFNLASASTDFLRTTASGKLKVGNLATPTSVTDDILGTSRAATPTIGAFEEVVVLPVTFNGFTARLNGNKVNLAWNVSSEVDIIRYEVERLTNGTDFVKVATVAAGQLNGYSAVDANPQLGSNYYRLLAINSDGTATYFNEIKEVKVASLGESAAVVYPNPLVGNTIHVAMASFARGTYTYKLVDITGKLLQRGSFVHQGGSNTITVEAAMPKGVYVLQVSNGKEQIQTKLIRP</sequence>
<name>A0A286AEA9_9SPHI</name>
<dbReference type="Proteomes" id="UP000219281">
    <property type="component" value="Unassembled WGS sequence"/>
</dbReference>
<dbReference type="RefSeq" id="WP_097133703.1">
    <property type="nucleotide sequence ID" value="NZ_OCMT01000004.1"/>
</dbReference>
<dbReference type="InterPro" id="IPR013783">
    <property type="entry name" value="Ig-like_fold"/>
</dbReference>
<keyword evidence="4" id="KW-1185">Reference proteome</keyword>
<evidence type="ECO:0000313" key="4">
    <source>
        <dbReference type="Proteomes" id="UP000219281"/>
    </source>
</evidence>
<feature type="signal peptide" evidence="1">
    <location>
        <begin position="1"/>
        <end position="19"/>
    </location>
</feature>
<dbReference type="Pfam" id="PF18962">
    <property type="entry name" value="Por_Secre_tail"/>
    <property type="match status" value="1"/>
</dbReference>
<dbReference type="EMBL" id="OCMT01000004">
    <property type="protein sequence ID" value="SOD20235.1"/>
    <property type="molecule type" value="Genomic_DNA"/>
</dbReference>
<gene>
    <name evidence="3" type="ORF">SAMN06297358_3948</name>
</gene>
<dbReference type="InterPro" id="IPR006626">
    <property type="entry name" value="PbH1"/>
</dbReference>
<feature type="domain" description="Secretion system C-terminal sorting" evidence="2">
    <location>
        <begin position="1970"/>
        <end position="2045"/>
    </location>
</feature>
<evidence type="ECO:0000259" key="2">
    <source>
        <dbReference type="Pfam" id="PF18962"/>
    </source>
</evidence>
<evidence type="ECO:0000256" key="1">
    <source>
        <dbReference type="SAM" id="SignalP"/>
    </source>
</evidence>
<dbReference type="NCBIfam" id="TIGR04183">
    <property type="entry name" value="Por_Secre_tail"/>
    <property type="match status" value="1"/>
</dbReference>
<feature type="chain" id="PRO_5012086497" description="Secretion system C-terminal sorting domain-containing protein" evidence="1">
    <location>
        <begin position="20"/>
        <end position="2047"/>
    </location>
</feature>
<dbReference type="InterPro" id="IPR012334">
    <property type="entry name" value="Pectin_lyas_fold"/>
</dbReference>
<keyword evidence="1" id="KW-0732">Signal</keyword>
<organism evidence="3 4">
    <name type="scientific">Pedobacter xixiisoli</name>
    <dbReference type="NCBI Taxonomy" id="1476464"/>
    <lineage>
        <taxon>Bacteria</taxon>
        <taxon>Pseudomonadati</taxon>
        <taxon>Bacteroidota</taxon>
        <taxon>Sphingobacteriia</taxon>
        <taxon>Sphingobacteriales</taxon>
        <taxon>Sphingobacteriaceae</taxon>
        <taxon>Pedobacter</taxon>
    </lineage>
</organism>
<dbReference type="Gene3D" id="2.160.20.10">
    <property type="entry name" value="Single-stranded right-handed beta-helix, Pectin lyase-like"/>
    <property type="match status" value="3"/>
</dbReference>
<dbReference type="SMART" id="SM00710">
    <property type="entry name" value="PbH1"/>
    <property type="match status" value="18"/>
</dbReference>
<accession>A0A286AEA9</accession>
<dbReference type="Gene3D" id="2.60.40.10">
    <property type="entry name" value="Immunoglobulins"/>
    <property type="match status" value="1"/>
</dbReference>